<dbReference type="Proteomes" id="UP000315750">
    <property type="component" value="Chromosome"/>
</dbReference>
<feature type="signal peptide" evidence="1">
    <location>
        <begin position="1"/>
        <end position="23"/>
    </location>
</feature>
<name>A0A518APC8_9BACT</name>
<dbReference type="AlphaFoldDB" id="A0A518APC8"/>
<keyword evidence="1" id="KW-0732">Signal</keyword>
<evidence type="ECO:0000313" key="2">
    <source>
        <dbReference type="EMBL" id="QDU56576.1"/>
    </source>
</evidence>
<feature type="chain" id="PRO_5022119438" evidence="1">
    <location>
        <begin position="24"/>
        <end position="48"/>
    </location>
</feature>
<dbReference type="EMBL" id="CP036278">
    <property type="protein sequence ID" value="QDU56576.1"/>
    <property type="molecule type" value="Genomic_DNA"/>
</dbReference>
<evidence type="ECO:0000256" key="1">
    <source>
        <dbReference type="SAM" id="SignalP"/>
    </source>
</evidence>
<organism evidence="2 3">
    <name type="scientific">Aeoliella mucimassa</name>
    <dbReference type="NCBI Taxonomy" id="2527972"/>
    <lineage>
        <taxon>Bacteria</taxon>
        <taxon>Pseudomonadati</taxon>
        <taxon>Planctomycetota</taxon>
        <taxon>Planctomycetia</taxon>
        <taxon>Pirellulales</taxon>
        <taxon>Lacipirellulaceae</taxon>
        <taxon>Aeoliella</taxon>
    </lineage>
</organism>
<keyword evidence="3" id="KW-1185">Reference proteome</keyword>
<evidence type="ECO:0000313" key="3">
    <source>
        <dbReference type="Proteomes" id="UP000315750"/>
    </source>
</evidence>
<accession>A0A518APC8</accession>
<reference evidence="2 3" key="1">
    <citation type="submission" date="2019-02" db="EMBL/GenBank/DDBJ databases">
        <title>Deep-cultivation of Planctomycetes and their phenomic and genomic characterization uncovers novel biology.</title>
        <authorList>
            <person name="Wiegand S."/>
            <person name="Jogler M."/>
            <person name="Boedeker C."/>
            <person name="Pinto D."/>
            <person name="Vollmers J."/>
            <person name="Rivas-Marin E."/>
            <person name="Kohn T."/>
            <person name="Peeters S.H."/>
            <person name="Heuer A."/>
            <person name="Rast P."/>
            <person name="Oberbeckmann S."/>
            <person name="Bunk B."/>
            <person name="Jeske O."/>
            <person name="Meyerdierks A."/>
            <person name="Storesund J.E."/>
            <person name="Kallscheuer N."/>
            <person name="Luecker S."/>
            <person name="Lage O.M."/>
            <person name="Pohl T."/>
            <person name="Merkel B.J."/>
            <person name="Hornburger P."/>
            <person name="Mueller R.-W."/>
            <person name="Bruemmer F."/>
            <person name="Labrenz M."/>
            <person name="Spormann A.M."/>
            <person name="Op den Camp H."/>
            <person name="Overmann J."/>
            <person name="Amann R."/>
            <person name="Jetten M.S.M."/>
            <person name="Mascher T."/>
            <person name="Medema M.H."/>
            <person name="Devos D.P."/>
            <person name="Kaster A.-K."/>
            <person name="Ovreas L."/>
            <person name="Rohde M."/>
            <person name="Galperin M.Y."/>
            <person name="Jogler C."/>
        </authorList>
    </citation>
    <scope>NUCLEOTIDE SEQUENCE [LARGE SCALE GENOMIC DNA]</scope>
    <source>
        <strain evidence="2 3">Pan181</strain>
    </source>
</reference>
<gene>
    <name evidence="2" type="ORF">Pan181_27860</name>
</gene>
<protein>
    <submittedName>
        <fullName evidence="2">Uncharacterized protein</fullName>
    </submittedName>
</protein>
<sequence precursor="true">MKRLAYSLLFLAALAVSGSVASASTHFGRMAFVHHHSPSTSHVTIPQE</sequence>
<proteinExistence type="predicted"/>
<dbReference type="KEGG" id="amuc:Pan181_27860"/>